<keyword evidence="2" id="KW-1185">Reference proteome</keyword>
<accession>A0ACC3T4S9</accession>
<dbReference type="EMBL" id="MU971352">
    <property type="protein sequence ID" value="KAK9238764.1"/>
    <property type="molecule type" value="Genomic_DNA"/>
</dbReference>
<organism evidence="1 2">
    <name type="scientific">Lipomyces kononenkoae</name>
    <name type="common">Yeast</name>
    <dbReference type="NCBI Taxonomy" id="34357"/>
    <lineage>
        <taxon>Eukaryota</taxon>
        <taxon>Fungi</taxon>
        <taxon>Dikarya</taxon>
        <taxon>Ascomycota</taxon>
        <taxon>Saccharomycotina</taxon>
        <taxon>Lipomycetes</taxon>
        <taxon>Lipomycetales</taxon>
        <taxon>Lipomycetaceae</taxon>
        <taxon>Lipomyces</taxon>
    </lineage>
</organism>
<protein>
    <submittedName>
        <fullName evidence="1">Uncharacterized protein</fullName>
    </submittedName>
</protein>
<dbReference type="Proteomes" id="UP001433508">
    <property type="component" value="Unassembled WGS sequence"/>
</dbReference>
<evidence type="ECO:0000313" key="2">
    <source>
        <dbReference type="Proteomes" id="UP001433508"/>
    </source>
</evidence>
<proteinExistence type="predicted"/>
<reference evidence="2" key="1">
    <citation type="journal article" date="2024" name="Front. Bioeng. Biotechnol.">
        <title>Genome-scale model development and genomic sequencing of the oleaginous clade Lipomyces.</title>
        <authorList>
            <person name="Czajka J.J."/>
            <person name="Han Y."/>
            <person name="Kim J."/>
            <person name="Mondo S.J."/>
            <person name="Hofstad B.A."/>
            <person name="Robles A."/>
            <person name="Haridas S."/>
            <person name="Riley R."/>
            <person name="LaButti K."/>
            <person name="Pangilinan J."/>
            <person name="Andreopoulos W."/>
            <person name="Lipzen A."/>
            <person name="Yan J."/>
            <person name="Wang M."/>
            <person name="Ng V."/>
            <person name="Grigoriev I.V."/>
            <person name="Spatafora J.W."/>
            <person name="Magnuson J.K."/>
            <person name="Baker S.E."/>
            <person name="Pomraning K.R."/>
        </authorList>
    </citation>
    <scope>NUCLEOTIDE SEQUENCE [LARGE SCALE GENOMIC DNA]</scope>
    <source>
        <strain evidence="2">CBS 7786</strain>
    </source>
</reference>
<evidence type="ECO:0000313" key="1">
    <source>
        <dbReference type="EMBL" id="KAK9238764.1"/>
    </source>
</evidence>
<sequence length="207" mass="22743">MSAPVTAVVILNLKPDAAIEQPAHDVSEIFAKQEGFQRLSWGRWEESPDKVQMLIDWDNLESHRKFENSGADYKAVLGALKPVLVAPPSMYHIHFDPHPISAVLEAPVVALTTFYSLSATFETDIAKLLSYLEKADGFLAVSHGFIDEELAKEDGDEKGKAYLAAIGWSSVDAHVKATTTKEIADAIQLTSGGSKHVEVRHVKFKTE</sequence>
<gene>
    <name evidence="1" type="ORF">V1525DRAFT_399970</name>
</gene>
<name>A0ACC3T4S9_LIPKO</name>
<comment type="caution">
    <text evidence="1">The sequence shown here is derived from an EMBL/GenBank/DDBJ whole genome shotgun (WGS) entry which is preliminary data.</text>
</comment>